<comment type="catalytic activity">
    <reaction evidence="9 10">
        <text>L-threonyl-[protein] + FAD = FMN-L-threonyl-[protein] + AMP + H(+)</text>
        <dbReference type="Rhea" id="RHEA:36847"/>
        <dbReference type="Rhea" id="RHEA-COMP:11060"/>
        <dbReference type="Rhea" id="RHEA-COMP:11061"/>
        <dbReference type="ChEBI" id="CHEBI:15378"/>
        <dbReference type="ChEBI" id="CHEBI:30013"/>
        <dbReference type="ChEBI" id="CHEBI:57692"/>
        <dbReference type="ChEBI" id="CHEBI:74257"/>
        <dbReference type="ChEBI" id="CHEBI:456215"/>
        <dbReference type="EC" id="2.7.1.180"/>
    </reaction>
</comment>
<keyword evidence="7 10" id="KW-0460">Magnesium</keyword>
<dbReference type="GO" id="GO:0016740">
    <property type="term" value="F:transferase activity"/>
    <property type="evidence" value="ECO:0007669"/>
    <property type="project" value="UniProtKB-UniRule"/>
</dbReference>
<dbReference type="Proteomes" id="UP000244904">
    <property type="component" value="Unassembled WGS sequence"/>
</dbReference>
<sequence>MQAKRTHHASGTVMGGPWQIRHVPAAHMVPELVAQAALNALRLVDAQMSTYRDDSDLLRLNAAPIGVPVPVPADMLTVMACADRLARQSGGALNIGLGQAVNRWGFGPLPTPGARPDPRLGAADATLAQLGSYTLHSDPPAVTKHSDIAFDLCALAKGFAVDQAARAVEALGITNYLIEAAGEIIARGRNGAGEPWTIGLELPVPGDDRIIFDQIALDGMAAATSGNYRNRRTIAGETVSHTIDPNTGEPLASDLLSVTVLHSACMEADALATVLTVLGPDQGPRFAQSHGIAALFMIRVPAGLKEIRSDAFAAQSD</sequence>
<dbReference type="AlphaFoldDB" id="A0A2R8B0C8"/>
<dbReference type="EC" id="2.7.1.180" evidence="1 10"/>
<feature type="binding site" evidence="11">
    <location>
        <position position="269"/>
    </location>
    <ligand>
        <name>Mg(2+)</name>
        <dbReference type="ChEBI" id="CHEBI:18420"/>
    </ligand>
</feature>
<evidence type="ECO:0000256" key="1">
    <source>
        <dbReference type="ARBA" id="ARBA00011955"/>
    </source>
</evidence>
<evidence type="ECO:0000256" key="9">
    <source>
        <dbReference type="ARBA" id="ARBA00048540"/>
    </source>
</evidence>
<dbReference type="InterPro" id="IPR024932">
    <property type="entry name" value="ApbE"/>
</dbReference>
<name>A0A2R8B0C8_9RHOB</name>
<dbReference type="PIRSF" id="PIRSF006268">
    <property type="entry name" value="ApbE"/>
    <property type="match status" value="1"/>
</dbReference>
<comment type="cofactor">
    <cofactor evidence="11">
        <name>Mg(2+)</name>
        <dbReference type="ChEBI" id="CHEBI:18420"/>
    </cofactor>
    <cofactor evidence="11">
        <name>Mn(2+)</name>
        <dbReference type="ChEBI" id="CHEBI:29035"/>
    </cofactor>
    <text evidence="11">Magnesium. Can also use manganese.</text>
</comment>
<dbReference type="PANTHER" id="PTHR30040">
    <property type="entry name" value="THIAMINE BIOSYNTHESIS LIPOPROTEIN APBE"/>
    <property type="match status" value="1"/>
</dbReference>
<proteinExistence type="inferred from homology"/>
<dbReference type="Gene3D" id="3.10.520.10">
    <property type="entry name" value="ApbE-like domains"/>
    <property type="match status" value="1"/>
</dbReference>
<evidence type="ECO:0000256" key="2">
    <source>
        <dbReference type="ARBA" id="ARBA00016337"/>
    </source>
</evidence>
<evidence type="ECO:0000256" key="11">
    <source>
        <dbReference type="PIRSR" id="PIRSR006268-2"/>
    </source>
</evidence>
<dbReference type="EMBL" id="OMOJ01000013">
    <property type="protein sequence ID" value="SPF81742.1"/>
    <property type="molecule type" value="Genomic_DNA"/>
</dbReference>
<dbReference type="SUPFAM" id="SSF143631">
    <property type="entry name" value="ApbE-like"/>
    <property type="match status" value="1"/>
</dbReference>
<evidence type="ECO:0000256" key="8">
    <source>
        <dbReference type="ARBA" id="ARBA00031306"/>
    </source>
</evidence>
<dbReference type="Pfam" id="PF02424">
    <property type="entry name" value="ApbE"/>
    <property type="match status" value="1"/>
</dbReference>
<dbReference type="RefSeq" id="WP_108887518.1">
    <property type="nucleotide sequence ID" value="NZ_OMOJ01000013.1"/>
</dbReference>
<keyword evidence="3 10" id="KW-0285">Flavoprotein</keyword>
<reference evidence="13" key="1">
    <citation type="submission" date="2018-03" db="EMBL/GenBank/DDBJ databases">
        <authorList>
            <person name="Rodrigo-Torres L."/>
            <person name="Arahal R. D."/>
            <person name="Lucena T."/>
        </authorList>
    </citation>
    <scope>NUCLEOTIDE SEQUENCE [LARGE SCALE GENOMIC DNA]</scope>
    <source>
        <strain evidence="13">CECT 8871</strain>
    </source>
</reference>
<evidence type="ECO:0000256" key="3">
    <source>
        <dbReference type="ARBA" id="ARBA00022630"/>
    </source>
</evidence>
<feature type="binding site" evidence="11">
    <location>
        <position position="154"/>
    </location>
    <ligand>
        <name>Mg(2+)</name>
        <dbReference type="ChEBI" id="CHEBI:18420"/>
    </ligand>
</feature>
<accession>A0A2R8B0C8</accession>
<comment type="similarity">
    <text evidence="10">Belongs to the ApbE family.</text>
</comment>
<evidence type="ECO:0000256" key="6">
    <source>
        <dbReference type="ARBA" id="ARBA00022827"/>
    </source>
</evidence>
<dbReference type="OrthoDB" id="9778595at2"/>
<feature type="binding site" evidence="11">
    <location>
        <position position="273"/>
    </location>
    <ligand>
        <name>Mg(2+)</name>
        <dbReference type="ChEBI" id="CHEBI:18420"/>
    </ligand>
</feature>
<evidence type="ECO:0000256" key="7">
    <source>
        <dbReference type="ARBA" id="ARBA00022842"/>
    </source>
</evidence>
<keyword evidence="5 10" id="KW-0479">Metal-binding</keyword>
<evidence type="ECO:0000256" key="10">
    <source>
        <dbReference type="PIRNR" id="PIRNR006268"/>
    </source>
</evidence>
<keyword evidence="6 10" id="KW-0274">FAD</keyword>
<gene>
    <name evidence="12" type="primary">apbE_2</name>
    <name evidence="12" type="ORF">PRI8871_03567</name>
</gene>
<keyword evidence="13" id="KW-1185">Reference proteome</keyword>
<evidence type="ECO:0000313" key="13">
    <source>
        <dbReference type="Proteomes" id="UP000244904"/>
    </source>
</evidence>
<protein>
    <recommendedName>
        <fullName evidence="2 10">FAD:protein FMN transferase</fullName>
        <ecNumber evidence="1 10">2.7.1.180</ecNumber>
    </recommendedName>
    <alternativeName>
        <fullName evidence="8 10">Flavin transferase</fullName>
    </alternativeName>
</protein>
<dbReference type="GO" id="GO:0046872">
    <property type="term" value="F:metal ion binding"/>
    <property type="evidence" value="ECO:0007669"/>
    <property type="project" value="UniProtKB-UniRule"/>
</dbReference>
<evidence type="ECO:0000256" key="5">
    <source>
        <dbReference type="ARBA" id="ARBA00022723"/>
    </source>
</evidence>
<evidence type="ECO:0000256" key="4">
    <source>
        <dbReference type="ARBA" id="ARBA00022679"/>
    </source>
</evidence>
<keyword evidence="4 10" id="KW-0808">Transferase</keyword>
<evidence type="ECO:0000313" key="12">
    <source>
        <dbReference type="EMBL" id="SPF81742.1"/>
    </source>
</evidence>
<organism evidence="12 13">
    <name type="scientific">Pseudoprimorskyibacter insulae</name>
    <dbReference type="NCBI Taxonomy" id="1695997"/>
    <lineage>
        <taxon>Bacteria</taxon>
        <taxon>Pseudomonadati</taxon>
        <taxon>Pseudomonadota</taxon>
        <taxon>Alphaproteobacteria</taxon>
        <taxon>Rhodobacterales</taxon>
        <taxon>Paracoccaceae</taxon>
        <taxon>Pseudoprimorskyibacter</taxon>
    </lineage>
</organism>
<dbReference type="InterPro" id="IPR003374">
    <property type="entry name" value="ApbE-like_sf"/>
</dbReference>
<dbReference type="PANTHER" id="PTHR30040:SF2">
    <property type="entry name" value="FAD:PROTEIN FMN TRANSFERASE"/>
    <property type="match status" value="1"/>
</dbReference>